<dbReference type="Gene3D" id="2.80.10.50">
    <property type="match status" value="1"/>
</dbReference>
<dbReference type="AlphaFoldDB" id="A0AA36B794"/>
<dbReference type="EMBL" id="OX597822">
    <property type="protein sequence ID" value="CAI9728292.1"/>
    <property type="molecule type" value="Genomic_DNA"/>
</dbReference>
<dbReference type="InterPro" id="IPR045885">
    <property type="entry name" value="GalNAc-T"/>
</dbReference>
<evidence type="ECO:0000256" key="4">
    <source>
        <dbReference type="ARBA" id="ARBA00022692"/>
    </source>
</evidence>
<accession>A0AA36B794</accession>
<evidence type="ECO:0000256" key="1">
    <source>
        <dbReference type="ARBA" id="ARBA00001936"/>
    </source>
</evidence>
<keyword evidence="4 13" id="KW-0812">Transmembrane</keyword>
<dbReference type="Pfam" id="PF00535">
    <property type="entry name" value="Glycos_transf_2"/>
    <property type="match status" value="1"/>
</dbReference>
<dbReference type="GO" id="GO:0005112">
    <property type="term" value="F:Notch binding"/>
    <property type="evidence" value="ECO:0007669"/>
    <property type="project" value="TreeGrafter"/>
</dbReference>
<evidence type="ECO:0000256" key="11">
    <source>
        <dbReference type="ARBA" id="ARBA00023180"/>
    </source>
</evidence>
<keyword evidence="9 13" id="KW-0472">Membrane</keyword>
<keyword evidence="12 13" id="KW-0464">Manganese</keyword>
<evidence type="ECO:0000256" key="13">
    <source>
        <dbReference type="RuleBase" id="RU361242"/>
    </source>
</evidence>
<dbReference type="SUPFAM" id="SSF50370">
    <property type="entry name" value="Ricin B-like lectins"/>
    <property type="match status" value="1"/>
</dbReference>
<evidence type="ECO:0000256" key="12">
    <source>
        <dbReference type="ARBA" id="ARBA00023211"/>
    </source>
</evidence>
<proteinExistence type="inferred from homology"/>
<evidence type="ECO:0000256" key="2">
    <source>
        <dbReference type="ARBA" id="ARBA00004323"/>
    </source>
</evidence>
<dbReference type="PROSITE" id="PS50231">
    <property type="entry name" value="RICIN_B_LECTIN"/>
    <property type="match status" value="1"/>
</dbReference>
<keyword evidence="7 13" id="KW-1133">Transmembrane helix</keyword>
<keyword evidence="8 13" id="KW-0333">Golgi apparatus</keyword>
<comment type="cofactor">
    <cofactor evidence="1 13">
        <name>Mn(2+)</name>
        <dbReference type="ChEBI" id="CHEBI:29035"/>
    </cofactor>
</comment>
<dbReference type="FunFam" id="3.90.550.10:FF:000053">
    <property type="entry name" value="Polypeptide N-acetylgalactosaminyltransferase"/>
    <property type="match status" value="1"/>
</dbReference>
<dbReference type="SUPFAM" id="SSF53448">
    <property type="entry name" value="Nucleotide-diphospho-sugar transferases"/>
    <property type="match status" value="1"/>
</dbReference>
<dbReference type="InterPro" id="IPR035992">
    <property type="entry name" value="Ricin_B-like_lectins"/>
</dbReference>
<keyword evidence="5 13" id="KW-0430">Lectin</keyword>
<dbReference type="SMART" id="SM00458">
    <property type="entry name" value="RICIN"/>
    <property type="match status" value="1"/>
</dbReference>
<keyword evidence="6" id="KW-0735">Signal-anchor</keyword>
<evidence type="ECO:0000256" key="6">
    <source>
        <dbReference type="ARBA" id="ARBA00022968"/>
    </source>
</evidence>
<dbReference type="GO" id="GO:0004653">
    <property type="term" value="F:polypeptide N-acetylgalactosaminyltransferase activity"/>
    <property type="evidence" value="ECO:0007669"/>
    <property type="project" value="TreeGrafter"/>
</dbReference>
<comment type="pathway">
    <text evidence="13">Protein modification; protein glycosylation.</text>
</comment>
<dbReference type="GO" id="GO:0008593">
    <property type="term" value="P:regulation of Notch signaling pathway"/>
    <property type="evidence" value="ECO:0007669"/>
    <property type="project" value="TreeGrafter"/>
</dbReference>
<keyword evidence="11" id="KW-0325">Glycoprotein</keyword>
<dbReference type="PANTHER" id="PTHR11675">
    <property type="entry name" value="N-ACETYLGALACTOSAMINYLTRANSFERASE"/>
    <property type="match status" value="1"/>
</dbReference>
<comment type="subcellular location">
    <subcellularLocation>
        <location evidence="2 13">Golgi apparatus membrane</location>
        <topology evidence="2 13">Single-pass type II membrane protein</topology>
    </subcellularLocation>
</comment>
<protein>
    <recommendedName>
        <fullName evidence="13">Polypeptide N-acetylgalactosaminyltransferase</fullName>
        <ecNumber evidence="13">2.4.1.-</ecNumber>
    </recommendedName>
    <alternativeName>
        <fullName evidence="13">Protein-UDP acetylgalactosaminyltransferase</fullName>
    </alternativeName>
</protein>
<dbReference type="Proteomes" id="UP001162480">
    <property type="component" value="Chromosome 9"/>
</dbReference>
<dbReference type="InterPro" id="IPR001173">
    <property type="entry name" value="Glyco_trans_2-like"/>
</dbReference>
<dbReference type="InterPro" id="IPR000772">
    <property type="entry name" value="Ricin_B_lectin"/>
</dbReference>
<evidence type="ECO:0000256" key="10">
    <source>
        <dbReference type="ARBA" id="ARBA00023157"/>
    </source>
</evidence>
<feature type="domain" description="Ricin B lectin" evidence="14">
    <location>
        <begin position="470"/>
        <end position="600"/>
    </location>
</feature>
<dbReference type="EC" id="2.4.1.-" evidence="13"/>
<dbReference type="Gene3D" id="3.90.550.10">
    <property type="entry name" value="Spore Coat Polysaccharide Biosynthesis Protein SpsA, Chain A"/>
    <property type="match status" value="1"/>
</dbReference>
<evidence type="ECO:0000256" key="5">
    <source>
        <dbReference type="ARBA" id="ARBA00022734"/>
    </source>
</evidence>
<organism evidence="15 16">
    <name type="scientific">Octopus vulgaris</name>
    <name type="common">Common octopus</name>
    <dbReference type="NCBI Taxonomy" id="6645"/>
    <lineage>
        <taxon>Eukaryota</taxon>
        <taxon>Metazoa</taxon>
        <taxon>Spiralia</taxon>
        <taxon>Lophotrochozoa</taxon>
        <taxon>Mollusca</taxon>
        <taxon>Cephalopoda</taxon>
        <taxon>Coleoidea</taxon>
        <taxon>Octopodiformes</taxon>
        <taxon>Octopoda</taxon>
        <taxon>Incirrata</taxon>
        <taxon>Octopodidae</taxon>
        <taxon>Octopus</taxon>
    </lineage>
</organism>
<dbReference type="PANTHER" id="PTHR11675:SF63">
    <property type="entry name" value="POLYPEPTIDE N-ACETYLGALACTOSAMINYLTRANSFERASE"/>
    <property type="match status" value="1"/>
</dbReference>
<dbReference type="GO" id="GO:0006493">
    <property type="term" value="P:protein O-linked glycosylation"/>
    <property type="evidence" value="ECO:0007669"/>
    <property type="project" value="TreeGrafter"/>
</dbReference>
<evidence type="ECO:0000259" key="14">
    <source>
        <dbReference type="SMART" id="SM00458"/>
    </source>
</evidence>
<evidence type="ECO:0000313" key="16">
    <source>
        <dbReference type="Proteomes" id="UP001162480"/>
    </source>
</evidence>
<evidence type="ECO:0000313" key="15">
    <source>
        <dbReference type="EMBL" id="CAI9728292.1"/>
    </source>
</evidence>
<keyword evidence="10 13" id="KW-1015">Disulfide bond</keyword>
<dbReference type="Pfam" id="PF00652">
    <property type="entry name" value="Ricin_B_lectin"/>
    <property type="match status" value="1"/>
</dbReference>
<comment type="similarity">
    <text evidence="3 13">Belongs to the glycosyltransferase 2 family. GalNAc-T subfamily.</text>
</comment>
<dbReference type="GO" id="GO:0030246">
    <property type="term" value="F:carbohydrate binding"/>
    <property type="evidence" value="ECO:0007669"/>
    <property type="project" value="UniProtKB-KW"/>
</dbReference>
<name>A0AA36B794_OCTVU</name>
<dbReference type="CDD" id="cd23440">
    <property type="entry name" value="beta-trefoil_Ricin_GALNT11"/>
    <property type="match status" value="1"/>
</dbReference>
<gene>
    <name evidence="15" type="ORF">OCTVUL_1B012332</name>
</gene>
<evidence type="ECO:0000256" key="7">
    <source>
        <dbReference type="ARBA" id="ARBA00022989"/>
    </source>
</evidence>
<dbReference type="GO" id="GO:0000139">
    <property type="term" value="C:Golgi membrane"/>
    <property type="evidence" value="ECO:0007669"/>
    <property type="project" value="UniProtKB-SubCell"/>
</dbReference>
<evidence type="ECO:0000256" key="9">
    <source>
        <dbReference type="ARBA" id="ARBA00023136"/>
    </source>
</evidence>
<keyword evidence="13" id="KW-0808">Transferase</keyword>
<sequence length="604" mass="69289">MKCKPWTYFRLIFVSVSVCVILVYYLSVPENSALNKLQSKPHSSTFHFSSEANELDSKFLTWRKEASKKQQSFLESHQTAEKNTDVGLKERIGIIHGKDNEIERSEGYRLYAFNVLISNRIGLIRNLPDTRPPECPKEIHLQVPLKASVILCFYNEARSTLYRSVNTVMKRSPPEMIHEIILVDDLSSQPDHTDLKEIFPNVKVFRTTRREGLIRARLFGASKATGQVLIFLDSHIEVNVGWLPPLLSPIAKDRKTVTIPFVDTINCNTFDYTASPRVRGGFNWGLHYQWDRLPPKFDKVSPAAPIPTPTMVGGLFAIERDYFNEMGKYDAGMDLWGGENLEISFRIWMCGGHLEIIPCSRVGHVFRNRRPYTSPRGEDSMLKNSLRVAHVWLDDYIKFFFKTNPGARNNVSYGDISERLSLRKSLECHSFKWYLENVYPEQILPDSGKRSPFLLNIPVHARPLKPKAVDKIVHIASGLCIQSAQEIYTKHSKLILAKCDSNSKIKKQQWYQTFDNELKLANKLCLEINDVGFKKSFPRLMKCHNSRGTQEWMWFNSSAPSMLYNEASGKCLSANPNKSIPYLELNICDNQNANMKFAFGFLID</sequence>
<keyword evidence="16" id="KW-1185">Reference proteome</keyword>
<keyword evidence="13" id="KW-0328">Glycosyltransferase</keyword>
<feature type="transmembrane region" description="Helical" evidence="13">
    <location>
        <begin position="7"/>
        <end position="26"/>
    </location>
</feature>
<dbReference type="InterPro" id="IPR029044">
    <property type="entry name" value="Nucleotide-diphossugar_trans"/>
</dbReference>
<evidence type="ECO:0000256" key="3">
    <source>
        <dbReference type="ARBA" id="ARBA00005680"/>
    </source>
</evidence>
<dbReference type="CDD" id="cd02510">
    <property type="entry name" value="pp-GalNAc-T"/>
    <property type="match status" value="1"/>
</dbReference>
<evidence type="ECO:0000256" key="8">
    <source>
        <dbReference type="ARBA" id="ARBA00023034"/>
    </source>
</evidence>
<reference evidence="15" key="1">
    <citation type="submission" date="2023-08" db="EMBL/GenBank/DDBJ databases">
        <authorList>
            <person name="Alioto T."/>
            <person name="Alioto T."/>
            <person name="Gomez Garrido J."/>
        </authorList>
    </citation>
    <scope>NUCLEOTIDE SEQUENCE</scope>
</reference>